<comment type="similarity">
    <text evidence="1">Belongs to the LOR family.</text>
</comment>
<keyword evidence="4" id="KW-1185">Reference proteome</keyword>
<dbReference type="PANTHER" id="PTHR31087:SF79">
    <property type="entry name" value="OS01G0817650 PROTEIN"/>
    <property type="match status" value="1"/>
</dbReference>
<name>A0A8I6X1S6_HORVV</name>
<proteinExistence type="inferred from homology"/>
<dbReference type="SMR" id="A0A8I6X1S6"/>
<dbReference type="Proteomes" id="UP000011116">
    <property type="component" value="Chromosome 3H"/>
</dbReference>
<dbReference type="InterPro" id="IPR007612">
    <property type="entry name" value="LOR"/>
</dbReference>
<reference evidence="4" key="1">
    <citation type="journal article" date="2012" name="Nature">
        <title>A physical, genetic and functional sequence assembly of the barley genome.</title>
        <authorList>
            <consortium name="The International Barley Genome Sequencing Consortium"/>
            <person name="Mayer K.F."/>
            <person name="Waugh R."/>
            <person name="Brown J.W."/>
            <person name="Schulman A."/>
            <person name="Langridge P."/>
            <person name="Platzer M."/>
            <person name="Fincher G.B."/>
            <person name="Muehlbauer G.J."/>
            <person name="Sato K."/>
            <person name="Close T.J."/>
            <person name="Wise R.P."/>
            <person name="Stein N."/>
        </authorList>
    </citation>
    <scope>NUCLEOTIDE SEQUENCE [LARGE SCALE GENOMIC DNA]</scope>
    <source>
        <strain evidence="4">cv. Morex</strain>
    </source>
</reference>
<dbReference type="AlphaFoldDB" id="A0A8I6X1S6"/>
<dbReference type="Pfam" id="PF04525">
    <property type="entry name" value="LOR"/>
    <property type="match status" value="1"/>
</dbReference>
<dbReference type="InterPro" id="IPR025659">
    <property type="entry name" value="Tubby-like_C"/>
</dbReference>
<sequence>MPLPFLRPVHHGARLVYNHRLPRTLIPDQTSATTGRRSSISSPSPTVQLPPLQPPAPSTFDRYLYMAKVHPNMAPAPGAVDRAPCAPASSAAEGPTTLTVWRKSLLFDCKGFTVFDVKGNLAYRVDSYASESGDEVVLMDAAGRPAFTVRRKRFSLQGEQWLVFAGEETRRPVYAVRRSGRGKTMAHVTACAGAGAGPSYEVEGSYARRSCVVYDGERRTVAEIMPKAVVGTDVFRLVVQPGVGVSLAMAVVVALEQMFARPSLLRSWSTLTD</sequence>
<evidence type="ECO:0000256" key="1">
    <source>
        <dbReference type="ARBA" id="ARBA00005437"/>
    </source>
</evidence>
<dbReference type="PANTHER" id="PTHR31087">
    <property type="match status" value="1"/>
</dbReference>
<evidence type="ECO:0000313" key="3">
    <source>
        <dbReference type="EnsemblPlants" id="HORVU.MOREX.r3.3HG0297000.1"/>
    </source>
</evidence>
<dbReference type="InterPro" id="IPR038595">
    <property type="entry name" value="LOR_sf"/>
</dbReference>
<dbReference type="Gramene" id="HORVU.MOREX.r3.3HG0297000.1">
    <property type="protein sequence ID" value="HORVU.MOREX.r3.3HG0297000.1"/>
    <property type="gene ID" value="HORVU.MOREX.r3.3HG0297000"/>
</dbReference>
<dbReference type="Gene3D" id="2.40.160.200">
    <property type="entry name" value="LURP1-related"/>
    <property type="match status" value="1"/>
</dbReference>
<organism evidence="3 4">
    <name type="scientific">Hordeum vulgare subsp. vulgare</name>
    <name type="common">Domesticated barley</name>
    <dbReference type="NCBI Taxonomy" id="112509"/>
    <lineage>
        <taxon>Eukaryota</taxon>
        <taxon>Viridiplantae</taxon>
        <taxon>Streptophyta</taxon>
        <taxon>Embryophyta</taxon>
        <taxon>Tracheophyta</taxon>
        <taxon>Spermatophyta</taxon>
        <taxon>Magnoliopsida</taxon>
        <taxon>Liliopsida</taxon>
        <taxon>Poales</taxon>
        <taxon>Poaceae</taxon>
        <taxon>BOP clade</taxon>
        <taxon>Pooideae</taxon>
        <taxon>Triticodae</taxon>
        <taxon>Triticeae</taxon>
        <taxon>Hordeinae</taxon>
        <taxon>Hordeum</taxon>
    </lineage>
</organism>
<protein>
    <recommendedName>
        <fullName evidence="5">Protein LURP-one-related 8</fullName>
    </recommendedName>
</protein>
<accession>A0A8I6X1S6</accession>
<dbReference type="Gramene" id="HORVU.MOREX.r2.3HG0247360.1">
    <property type="protein sequence ID" value="HORVU.MOREX.r2.3HG0247360.1"/>
    <property type="gene ID" value="HORVU.MOREX.r2.3HG0247360"/>
</dbReference>
<evidence type="ECO:0000256" key="2">
    <source>
        <dbReference type="SAM" id="MobiDB-lite"/>
    </source>
</evidence>
<evidence type="ECO:0008006" key="5">
    <source>
        <dbReference type="Google" id="ProtNLM"/>
    </source>
</evidence>
<evidence type="ECO:0000313" key="4">
    <source>
        <dbReference type="Proteomes" id="UP000011116"/>
    </source>
</evidence>
<reference evidence="3" key="2">
    <citation type="submission" date="2020-10" db="EMBL/GenBank/DDBJ databases">
        <authorList>
            <person name="Scholz U."/>
            <person name="Mascher M."/>
            <person name="Fiebig A."/>
        </authorList>
    </citation>
    <scope>NUCLEOTIDE SEQUENCE [LARGE SCALE GENOMIC DNA]</scope>
    <source>
        <strain evidence="3">cv. Morex</strain>
    </source>
</reference>
<feature type="region of interest" description="Disordered" evidence="2">
    <location>
        <begin position="26"/>
        <end position="53"/>
    </location>
</feature>
<reference evidence="3" key="3">
    <citation type="submission" date="2022-01" db="UniProtKB">
        <authorList>
            <consortium name="EnsemblPlants"/>
        </authorList>
    </citation>
    <scope>IDENTIFICATION</scope>
    <source>
        <strain evidence="3">subsp. vulgare</strain>
    </source>
</reference>
<dbReference type="SUPFAM" id="SSF54518">
    <property type="entry name" value="Tubby C-terminal domain-like"/>
    <property type="match status" value="1"/>
</dbReference>
<dbReference type="EnsemblPlants" id="HORVU.MOREX.r3.3HG0297000.1">
    <property type="protein sequence ID" value="HORVU.MOREX.r3.3HG0297000.1"/>
    <property type="gene ID" value="HORVU.MOREX.r3.3HG0297000"/>
</dbReference>
<feature type="compositionally biased region" description="Polar residues" evidence="2">
    <location>
        <begin position="27"/>
        <end position="47"/>
    </location>
</feature>